<evidence type="ECO:0000313" key="2">
    <source>
        <dbReference type="Proteomes" id="UP000190896"/>
    </source>
</evidence>
<evidence type="ECO:0000313" key="1">
    <source>
        <dbReference type="EMBL" id="OOZ37413.1"/>
    </source>
</evidence>
<protein>
    <recommendedName>
        <fullName evidence="3">DUF72 domain-containing protein</fullName>
    </recommendedName>
</protein>
<dbReference type="EMBL" id="MPRJ01000010">
    <property type="protein sequence ID" value="OOZ37413.1"/>
    <property type="molecule type" value="Genomic_DNA"/>
</dbReference>
<sequence>MVEMSKKGVGEMVVGIRDWEHEGWVKAFYPDDMPGEWRLTYYANEFRAVLVPPERWVDAGDEEIEAWCNDVHEAFGFFLELPSSGQVGSDLEDHLQRLGSMMGDALAGVVCSRQKEDERLHIERLGLKGIACYLPVSLAREREGVQAFSCHGTEPEAGPICC</sequence>
<accession>A0A1T2KX55</accession>
<dbReference type="SUPFAM" id="SSF117396">
    <property type="entry name" value="TM1631-like"/>
    <property type="match status" value="1"/>
</dbReference>
<keyword evidence="2" id="KW-1185">Reference proteome</keyword>
<name>A0A1T2KX55_9GAMM</name>
<dbReference type="AlphaFoldDB" id="A0A1T2KX55"/>
<comment type="caution">
    <text evidence="1">The sequence shown here is derived from an EMBL/GenBank/DDBJ whole genome shotgun (WGS) entry which is preliminary data.</text>
</comment>
<organism evidence="1 2">
    <name type="scientific">Solemya velesiana gill symbiont</name>
    <dbReference type="NCBI Taxonomy" id="1918948"/>
    <lineage>
        <taxon>Bacteria</taxon>
        <taxon>Pseudomonadati</taxon>
        <taxon>Pseudomonadota</taxon>
        <taxon>Gammaproteobacteria</taxon>
        <taxon>sulfur-oxidizing symbionts</taxon>
    </lineage>
</organism>
<evidence type="ECO:0008006" key="3">
    <source>
        <dbReference type="Google" id="ProtNLM"/>
    </source>
</evidence>
<proteinExistence type="predicted"/>
<dbReference type="Gene3D" id="3.20.20.410">
    <property type="entry name" value="Protein of unknown function UPF0759"/>
    <property type="match status" value="1"/>
</dbReference>
<gene>
    <name evidence="1" type="ORF">BOW51_02385</name>
</gene>
<dbReference type="Proteomes" id="UP000190896">
    <property type="component" value="Unassembled WGS sequence"/>
</dbReference>
<dbReference type="InterPro" id="IPR036520">
    <property type="entry name" value="UPF0759_sf"/>
</dbReference>
<reference evidence="1 2" key="1">
    <citation type="submission" date="2016-11" db="EMBL/GenBank/DDBJ databases">
        <title>Mixed transmission modes and dynamic genome evolution in an obligate animal-bacterial symbiosis.</title>
        <authorList>
            <person name="Russell S.L."/>
            <person name="Corbett-Detig R.B."/>
            <person name="Cavanaugh C.M."/>
        </authorList>
    </citation>
    <scope>NUCLEOTIDE SEQUENCE [LARGE SCALE GENOMIC DNA]</scope>
    <source>
        <strain evidence="1">Se-Cadez</strain>
    </source>
</reference>